<protein>
    <submittedName>
        <fullName evidence="1">Uncharacterized protein</fullName>
    </submittedName>
</protein>
<dbReference type="AlphaFoldDB" id="A0A392VQ93"/>
<evidence type="ECO:0000313" key="1">
    <source>
        <dbReference type="EMBL" id="MCI90568.1"/>
    </source>
</evidence>
<sequence length="28" mass="2944">MSPGEVGATWSPEKGKLSVDVSLSVARR</sequence>
<organism evidence="1 2">
    <name type="scientific">Trifolium medium</name>
    <dbReference type="NCBI Taxonomy" id="97028"/>
    <lineage>
        <taxon>Eukaryota</taxon>
        <taxon>Viridiplantae</taxon>
        <taxon>Streptophyta</taxon>
        <taxon>Embryophyta</taxon>
        <taxon>Tracheophyta</taxon>
        <taxon>Spermatophyta</taxon>
        <taxon>Magnoliopsida</taxon>
        <taxon>eudicotyledons</taxon>
        <taxon>Gunneridae</taxon>
        <taxon>Pentapetalae</taxon>
        <taxon>rosids</taxon>
        <taxon>fabids</taxon>
        <taxon>Fabales</taxon>
        <taxon>Fabaceae</taxon>
        <taxon>Papilionoideae</taxon>
        <taxon>50 kb inversion clade</taxon>
        <taxon>NPAAA clade</taxon>
        <taxon>Hologalegina</taxon>
        <taxon>IRL clade</taxon>
        <taxon>Trifolieae</taxon>
        <taxon>Trifolium</taxon>
    </lineage>
</organism>
<feature type="non-terminal residue" evidence="1">
    <location>
        <position position="28"/>
    </location>
</feature>
<reference evidence="1 2" key="1">
    <citation type="journal article" date="2018" name="Front. Plant Sci.">
        <title>Red Clover (Trifolium pratense) and Zigzag Clover (T. medium) - A Picture of Genomic Similarities and Differences.</title>
        <authorList>
            <person name="Dluhosova J."/>
            <person name="Istvanek J."/>
            <person name="Nedelnik J."/>
            <person name="Repkova J."/>
        </authorList>
    </citation>
    <scope>NUCLEOTIDE SEQUENCE [LARGE SCALE GENOMIC DNA]</scope>
    <source>
        <strain evidence="2">cv. 10/8</strain>
        <tissue evidence="1">Leaf</tissue>
    </source>
</reference>
<evidence type="ECO:0000313" key="2">
    <source>
        <dbReference type="Proteomes" id="UP000265520"/>
    </source>
</evidence>
<proteinExistence type="predicted"/>
<dbReference type="EMBL" id="LXQA011248251">
    <property type="protein sequence ID" value="MCI90568.1"/>
    <property type="molecule type" value="Genomic_DNA"/>
</dbReference>
<accession>A0A392VQ93</accession>
<keyword evidence="2" id="KW-1185">Reference proteome</keyword>
<dbReference type="Proteomes" id="UP000265520">
    <property type="component" value="Unassembled WGS sequence"/>
</dbReference>
<name>A0A392VQ93_9FABA</name>
<comment type="caution">
    <text evidence="1">The sequence shown here is derived from an EMBL/GenBank/DDBJ whole genome shotgun (WGS) entry which is preliminary data.</text>
</comment>